<dbReference type="Proteomes" id="UP000245468">
    <property type="component" value="Chromosome"/>
</dbReference>
<feature type="transmembrane region" description="Helical" evidence="1">
    <location>
        <begin position="44"/>
        <end position="71"/>
    </location>
</feature>
<keyword evidence="4" id="KW-1185">Reference proteome</keyword>
<reference evidence="4" key="1">
    <citation type="submission" date="2018-05" db="EMBL/GenBank/DDBJ databases">
        <title>Pseudarcicella sp. HME7025 Genome sequencing and assembly.</title>
        <authorList>
            <person name="Kim H."/>
            <person name="Kang H."/>
            <person name="Joh K."/>
        </authorList>
    </citation>
    <scope>NUCLEOTIDE SEQUENCE [LARGE SCALE GENOMIC DNA]</scope>
    <source>
        <strain evidence="4">HME7025</strain>
    </source>
</reference>
<name>A0A2S2DXV7_9BACT</name>
<sequence>MAWDENAFRWKFIGALLVFMIFPWKADDYFQWIQLREGMLIQDVILANIPAFNVSYPIFGIIYCSVVYLLLQLFRTPKTFLWFAWAFNLETVIRLTCIYLIPLNPPINLVDLHDPLAEIFIYGENLAITKDLFFSGHTATMIFVCFFLPNQRDKKWAYGLTLLLMVLLLVQHVHYTMDVLAAPIVTIGSIYLVKRWLKI</sequence>
<keyword evidence="1" id="KW-1133">Transmembrane helix</keyword>
<dbReference type="EMBL" id="CP029346">
    <property type="protein sequence ID" value="AWL10241.1"/>
    <property type="molecule type" value="Genomic_DNA"/>
</dbReference>
<feature type="transmembrane region" description="Helical" evidence="1">
    <location>
        <begin position="80"/>
        <end position="101"/>
    </location>
</feature>
<feature type="transmembrane region" description="Helical" evidence="1">
    <location>
        <begin position="179"/>
        <end position="197"/>
    </location>
</feature>
<keyword evidence="1" id="KW-0472">Membrane</keyword>
<gene>
    <name evidence="3" type="ORF">HME7025_02400</name>
</gene>
<evidence type="ECO:0000313" key="3">
    <source>
        <dbReference type="EMBL" id="AWL10241.1"/>
    </source>
</evidence>
<dbReference type="Pfam" id="PF14360">
    <property type="entry name" value="PAP2_C"/>
    <property type="match status" value="1"/>
</dbReference>
<feature type="transmembrane region" description="Helical" evidence="1">
    <location>
        <begin position="132"/>
        <end position="149"/>
    </location>
</feature>
<proteinExistence type="predicted"/>
<dbReference type="KEGG" id="psez:HME7025_02400"/>
<feature type="transmembrane region" description="Helical" evidence="1">
    <location>
        <begin position="156"/>
        <end position="173"/>
    </location>
</feature>
<dbReference type="AlphaFoldDB" id="A0A2S2DXV7"/>
<evidence type="ECO:0000259" key="2">
    <source>
        <dbReference type="Pfam" id="PF14360"/>
    </source>
</evidence>
<feature type="domain" description="Sphingomyelin synthase-like" evidence="2">
    <location>
        <begin position="131"/>
        <end position="189"/>
    </location>
</feature>
<evidence type="ECO:0000313" key="4">
    <source>
        <dbReference type="Proteomes" id="UP000245468"/>
    </source>
</evidence>
<evidence type="ECO:0000256" key="1">
    <source>
        <dbReference type="SAM" id="Phobius"/>
    </source>
</evidence>
<organism evidence="3 4">
    <name type="scientific">Aquirufa nivalisilvae</name>
    <dbReference type="NCBI Taxonomy" id="2516557"/>
    <lineage>
        <taxon>Bacteria</taxon>
        <taxon>Pseudomonadati</taxon>
        <taxon>Bacteroidota</taxon>
        <taxon>Cytophagia</taxon>
        <taxon>Cytophagales</taxon>
        <taxon>Flectobacillaceae</taxon>
        <taxon>Aquirufa</taxon>
    </lineage>
</organism>
<keyword evidence="1" id="KW-0812">Transmembrane</keyword>
<feature type="transmembrane region" description="Helical" evidence="1">
    <location>
        <begin position="7"/>
        <end position="24"/>
    </location>
</feature>
<dbReference type="InterPro" id="IPR025749">
    <property type="entry name" value="Sphingomyelin_synth-like_dom"/>
</dbReference>
<protein>
    <recommendedName>
        <fullName evidence="2">Sphingomyelin synthase-like domain-containing protein</fullName>
    </recommendedName>
</protein>
<accession>A0A2S2DXV7</accession>